<dbReference type="InterPro" id="IPR058677">
    <property type="entry name" value="ORF4_N"/>
</dbReference>
<gene>
    <name evidence="4" type="ORF">ACFOZ7_09575</name>
</gene>
<sequence length="927" mass="98187">MKTLAIAAGASATGVTFGSESATAAEGLVDGVVSAITGAASTPGVQYAVDTAAWGVGGVVGLVAVRSLRDSINESPSADQAILHNLCTSEAESLTTHEIVFGNRLKDAPPVANLEGRHGIASAWEDGKSASTAYDRAMQRIRQYYELPEFNHWHVTAKSLLQLGFAAGAAQDTGDDAWIAATGTDGSGNTVQFRFRGTTQEIDLTLHDGTAISNVNPDEADDVLGDLESAVLEVPEVHLRDTTNGTDLETVPVISQDVVDSWDSANETLTYTLSDSTTVTLDSKFSIPNVGSDLSSAVVWNPFETFRLLDEIHSQSDTVTGNYSQAFVEDVYAELDAGNITPQQVRSPEGMTHFLSGTDDPTNARFRVAMLQQLGMEQPDFSLVSEMDVSWSGATGRWVDPDPSISDRHVHPDEFVADTSYTGVLFGSDLPPDGFKSGGSYHVGPVGFLAYENDNEVRAIDLVTQEEQWRYSTGQQIAAVAADSLGETLFIGMADSVAAVDATNGSELWSIDYATGSSSGVEAMTLSPDESTLYVTGYGDTLALSVSDGSTEWSHTPSNYGYSITVTPDGSTVVVGTNTPDVAGIDATDGTELWLNTSSPVSNVYGAAAAPDGSAVYIGDDGVVAALDPSDGSELSTYTGLTDYARVLTTGPDGTVYVSNDNGDYALDPSDWSVVWNTNTADIMPRSISVSSDGSEVYVSNGNAEMYALDTSDGSQKWLFNPLGDVNNTVYHAITRTTDPVDGIAGRALMFDEPSGSEITMATGVLEVVEMRDADGATITHVDDQTIADLEALAGTPDSIETIVSEMDQFDSVDDIKYTTHVYDILEFYGVEATVGESDSDDVTVNDPDYQRPEYDTYDSTEFANYLDELETYLEQLEAEDDTSGTPLFGGGDWFDGGGGLVGLAIIGAVIMAIVGIVTDLLPFGGR</sequence>
<feature type="transmembrane region" description="Helical" evidence="1">
    <location>
        <begin position="901"/>
        <end position="922"/>
    </location>
</feature>
<keyword evidence="1" id="KW-0812">Transmembrane</keyword>
<dbReference type="EMBL" id="JBHSDJ010000029">
    <property type="protein sequence ID" value="MFC4247243.1"/>
    <property type="molecule type" value="Genomic_DNA"/>
</dbReference>
<dbReference type="Gene3D" id="2.130.10.10">
    <property type="entry name" value="YVTN repeat-like/Quinoprotein amine dehydrogenase"/>
    <property type="match status" value="1"/>
</dbReference>
<protein>
    <submittedName>
        <fullName evidence="4">PQQ-binding-like beta-propeller repeat protein</fullName>
    </submittedName>
</protein>
<dbReference type="SMART" id="SM00564">
    <property type="entry name" value="PQQ"/>
    <property type="match status" value="5"/>
</dbReference>
<keyword evidence="1" id="KW-1133">Transmembrane helix</keyword>
<accession>A0ABD5NZ32</accession>
<evidence type="ECO:0000259" key="2">
    <source>
        <dbReference type="Pfam" id="PF13360"/>
    </source>
</evidence>
<comment type="caution">
    <text evidence="4">The sequence shown here is derived from an EMBL/GenBank/DDBJ whole genome shotgun (WGS) entry which is preliminary data.</text>
</comment>
<dbReference type="PANTHER" id="PTHR34512">
    <property type="entry name" value="CELL SURFACE PROTEIN"/>
    <property type="match status" value="1"/>
</dbReference>
<dbReference type="Pfam" id="PF13360">
    <property type="entry name" value="PQQ_2"/>
    <property type="match status" value="2"/>
</dbReference>
<dbReference type="GeneID" id="71853887"/>
<dbReference type="Pfam" id="PF26255">
    <property type="entry name" value="Viral_env_HRPV"/>
    <property type="match status" value="1"/>
</dbReference>
<dbReference type="InterPro" id="IPR015943">
    <property type="entry name" value="WD40/YVTN_repeat-like_dom_sf"/>
</dbReference>
<dbReference type="PANTHER" id="PTHR34512:SF30">
    <property type="entry name" value="OUTER MEMBRANE PROTEIN ASSEMBLY FACTOR BAMB"/>
    <property type="match status" value="1"/>
</dbReference>
<dbReference type="InterPro" id="IPR011044">
    <property type="entry name" value="Quino_amine_DH_bsu"/>
</dbReference>
<dbReference type="RefSeq" id="WP_246974731.1">
    <property type="nucleotide sequence ID" value="NZ_CP095397.1"/>
</dbReference>
<feature type="domain" description="Envelope protein N-terminal" evidence="3">
    <location>
        <begin position="70"/>
        <end position="375"/>
    </location>
</feature>
<dbReference type="Gene3D" id="2.40.10.480">
    <property type="match status" value="1"/>
</dbReference>
<dbReference type="Proteomes" id="UP001595821">
    <property type="component" value="Unassembled WGS sequence"/>
</dbReference>
<feature type="domain" description="Pyrrolo-quinoline quinone repeat" evidence="2">
    <location>
        <begin position="495"/>
        <end position="638"/>
    </location>
</feature>
<dbReference type="AlphaFoldDB" id="A0ABD5NZ32"/>
<keyword evidence="1" id="KW-0472">Membrane</keyword>
<evidence type="ECO:0000259" key="3">
    <source>
        <dbReference type="Pfam" id="PF26255"/>
    </source>
</evidence>
<dbReference type="SUPFAM" id="SSF50969">
    <property type="entry name" value="YVTN repeat-like/Quinoprotein amine dehydrogenase"/>
    <property type="match status" value="1"/>
</dbReference>
<evidence type="ECO:0000256" key="1">
    <source>
        <dbReference type="SAM" id="Phobius"/>
    </source>
</evidence>
<evidence type="ECO:0000313" key="4">
    <source>
        <dbReference type="EMBL" id="MFC4247243.1"/>
    </source>
</evidence>
<feature type="domain" description="Pyrrolo-quinoline quinone repeat" evidence="2">
    <location>
        <begin position="666"/>
        <end position="733"/>
    </location>
</feature>
<name>A0ABD5NZ32_9EURY</name>
<organism evidence="4 5">
    <name type="scientific">Natribaculum luteum</name>
    <dbReference type="NCBI Taxonomy" id="1586232"/>
    <lineage>
        <taxon>Archaea</taxon>
        <taxon>Methanobacteriati</taxon>
        <taxon>Methanobacteriota</taxon>
        <taxon>Stenosarchaea group</taxon>
        <taxon>Halobacteria</taxon>
        <taxon>Halobacteriales</taxon>
        <taxon>Natrialbaceae</taxon>
        <taxon>Natribaculum</taxon>
    </lineage>
</organism>
<evidence type="ECO:0000313" key="5">
    <source>
        <dbReference type="Proteomes" id="UP001595821"/>
    </source>
</evidence>
<dbReference type="InterPro" id="IPR018391">
    <property type="entry name" value="PQQ_b-propeller_rpt"/>
</dbReference>
<dbReference type="InterPro" id="IPR002372">
    <property type="entry name" value="PQQ_rpt_dom"/>
</dbReference>
<proteinExistence type="predicted"/>
<reference evidence="4 5" key="1">
    <citation type="journal article" date="2014" name="Int. J. Syst. Evol. Microbiol.">
        <title>Complete genome sequence of Corynebacterium casei LMG S-19264T (=DSM 44701T), isolated from a smear-ripened cheese.</title>
        <authorList>
            <consortium name="US DOE Joint Genome Institute (JGI-PGF)"/>
            <person name="Walter F."/>
            <person name="Albersmeier A."/>
            <person name="Kalinowski J."/>
            <person name="Ruckert C."/>
        </authorList>
    </citation>
    <scope>NUCLEOTIDE SEQUENCE [LARGE SCALE GENOMIC DNA]</scope>
    <source>
        <strain evidence="4 5">IBRC-M 10912</strain>
    </source>
</reference>